<evidence type="ECO:0000313" key="2">
    <source>
        <dbReference type="Proteomes" id="UP000646827"/>
    </source>
</evidence>
<dbReference type="OrthoDB" id="10343269at2759"/>
<dbReference type="AlphaFoldDB" id="A0A8H7RR19"/>
<proteinExistence type="predicted"/>
<dbReference type="EMBL" id="JAEPRB010000501">
    <property type="protein sequence ID" value="KAG2215597.1"/>
    <property type="molecule type" value="Genomic_DNA"/>
</dbReference>
<name>A0A8H7RR19_9FUNG</name>
<keyword evidence="2" id="KW-1185">Reference proteome</keyword>
<comment type="caution">
    <text evidence="1">The sequence shown here is derived from an EMBL/GenBank/DDBJ whole genome shotgun (WGS) entry which is preliminary data.</text>
</comment>
<organism evidence="1 2">
    <name type="scientific">Circinella minor</name>
    <dbReference type="NCBI Taxonomy" id="1195481"/>
    <lineage>
        <taxon>Eukaryota</taxon>
        <taxon>Fungi</taxon>
        <taxon>Fungi incertae sedis</taxon>
        <taxon>Mucoromycota</taxon>
        <taxon>Mucoromycotina</taxon>
        <taxon>Mucoromycetes</taxon>
        <taxon>Mucorales</taxon>
        <taxon>Lichtheimiaceae</taxon>
        <taxon>Circinella</taxon>
    </lineage>
</organism>
<gene>
    <name evidence="1" type="ORF">INT45_013955</name>
</gene>
<evidence type="ECO:0000313" key="1">
    <source>
        <dbReference type="EMBL" id="KAG2215597.1"/>
    </source>
</evidence>
<dbReference type="Proteomes" id="UP000646827">
    <property type="component" value="Unassembled WGS sequence"/>
</dbReference>
<sequence>MDLDDNIDAVKTRSIMLESVLDLEPEELIDFDDYDFGDQQPPVAVADPINTWKDARETVDNDDSMDEEPVPAFDKLYMFIGLFIILFQ</sequence>
<reference evidence="1 2" key="1">
    <citation type="submission" date="2020-12" db="EMBL/GenBank/DDBJ databases">
        <title>Metabolic potential, ecology and presence of endohyphal bacteria is reflected in genomic diversity of Mucoromycotina.</title>
        <authorList>
            <person name="Muszewska A."/>
            <person name="Okrasinska A."/>
            <person name="Steczkiewicz K."/>
            <person name="Drgas O."/>
            <person name="Orlowska M."/>
            <person name="Perlinska-Lenart U."/>
            <person name="Aleksandrzak-Piekarczyk T."/>
            <person name="Szatraj K."/>
            <person name="Zielenkiewicz U."/>
            <person name="Pilsyk S."/>
            <person name="Malc E."/>
            <person name="Mieczkowski P."/>
            <person name="Kruszewska J.S."/>
            <person name="Biernat P."/>
            <person name="Pawlowska J."/>
        </authorList>
    </citation>
    <scope>NUCLEOTIDE SEQUENCE [LARGE SCALE GENOMIC DNA]</scope>
    <source>
        <strain evidence="1 2">CBS 142.35</strain>
    </source>
</reference>
<accession>A0A8H7RR19</accession>
<protein>
    <submittedName>
        <fullName evidence="1">Uncharacterized protein</fullName>
    </submittedName>
</protein>